<dbReference type="InterPro" id="IPR009851">
    <property type="entry name" value="Mod_r"/>
</dbReference>
<dbReference type="PANTHER" id="PTHR13678">
    <property type="entry name" value="VACUOLAR PROTEIN SORTING-ASSOCIATED PROTEIN 37"/>
    <property type="match status" value="1"/>
</dbReference>
<sequence>MNNIEEIAQDNLNKQQTLDILKSDVLERISAIVQMKMSYEELHKKYQKLSDMYSPHRIRDCLKEAALRADEDAEVIAEKFLLDIWRKELHPIIFKY</sequence>
<comment type="subcellular location">
    <subcellularLocation>
        <location evidence="1">Late endosome membrane</location>
        <topology evidence="1">Peripheral membrane protein</topology>
    </subcellularLocation>
</comment>
<keyword evidence="5" id="KW-0653">Protein transport</keyword>
<name>A0A5E4R5W5_9NEOP</name>
<protein>
    <recommendedName>
        <fullName evidence="7">VPS37 C-terminal domain-containing protein</fullName>
    </recommendedName>
</protein>
<keyword evidence="9" id="KW-1185">Reference proteome</keyword>
<reference evidence="8 9" key="1">
    <citation type="submission" date="2017-07" db="EMBL/GenBank/DDBJ databases">
        <authorList>
            <person name="Talla V."/>
            <person name="Backstrom N."/>
        </authorList>
    </citation>
    <scope>NUCLEOTIDE SEQUENCE [LARGE SCALE GENOMIC DNA]</scope>
</reference>
<comment type="function">
    <text evidence="6">Component of the ESCRT-I complex, a regulator of vesicular trafficking process. Required for the sorting of endocytic ubiquitinated cargos into multivesicular bodies. May be involved in cell growth and differentiation.</text>
</comment>
<evidence type="ECO:0000256" key="6">
    <source>
        <dbReference type="ARBA" id="ARBA00025010"/>
    </source>
</evidence>
<evidence type="ECO:0000259" key="7">
    <source>
        <dbReference type="Pfam" id="PF07200"/>
    </source>
</evidence>
<keyword evidence="4" id="KW-0967">Endosome</keyword>
<evidence type="ECO:0000256" key="1">
    <source>
        <dbReference type="ARBA" id="ARBA00004633"/>
    </source>
</evidence>
<dbReference type="GO" id="GO:0031902">
    <property type="term" value="C:late endosome membrane"/>
    <property type="evidence" value="ECO:0007669"/>
    <property type="project" value="UniProtKB-SubCell"/>
</dbReference>
<evidence type="ECO:0000313" key="8">
    <source>
        <dbReference type="EMBL" id="VVD04710.1"/>
    </source>
</evidence>
<evidence type="ECO:0000256" key="4">
    <source>
        <dbReference type="ARBA" id="ARBA00022753"/>
    </source>
</evidence>
<dbReference type="Proteomes" id="UP000324832">
    <property type="component" value="Unassembled WGS sequence"/>
</dbReference>
<gene>
    <name evidence="8" type="ORF">LSINAPIS_LOCUS14408</name>
</gene>
<dbReference type="Pfam" id="PF07200">
    <property type="entry name" value="Mod_r"/>
    <property type="match status" value="1"/>
</dbReference>
<organism evidence="8 9">
    <name type="scientific">Leptidea sinapis</name>
    <dbReference type="NCBI Taxonomy" id="189913"/>
    <lineage>
        <taxon>Eukaryota</taxon>
        <taxon>Metazoa</taxon>
        <taxon>Ecdysozoa</taxon>
        <taxon>Arthropoda</taxon>
        <taxon>Hexapoda</taxon>
        <taxon>Insecta</taxon>
        <taxon>Pterygota</taxon>
        <taxon>Neoptera</taxon>
        <taxon>Endopterygota</taxon>
        <taxon>Lepidoptera</taxon>
        <taxon>Glossata</taxon>
        <taxon>Ditrysia</taxon>
        <taxon>Papilionoidea</taxon>
        <taxon>Pieridae</taxon>
        <taxon>Dismorphiinae</taxon>
        <taxon>Leptidea</taxon>
    </lineage>
</organism>
<evidence type="ECO:0000313" key="9">
    <source>
        <dbReference type="Proteomes" id="UP000324832"/>
    </source>
</evidence>
<dbReference type="GO" id="GO:0000813">
    <property type="term" value="C:ESCRT I complex"/>
    <property type="evidence" value="ECO:0007669"/>
    <property type="project" value="TreeGrafter"/>
</dbReference>
<dbReference type="GO" id="GO:0043162">
    <property type="term" value="P:ubiquitin-dependent protein catabolic process via the multivesicular body sorting pathway"/>
    <property type="evidence" value="ECO:0007669"/>
    <property type="project" value="TreeGrafter"/>
</dbReference>
<feature type="domain" description="VPS37 C-terminal" evidence="7">
    <location>
        <begin position="1"/>
        <end position="83"/>
    </location>
</feature>
<evidence type="ECO:0000256" key="2">
    <source>
        <dbReference type="ARBA" id="ARBA00007617"/>
    </source>
</evidence>
<dbReference type="GO" id="GO:0006612">
    <property type="term" value="P:protein targeting to membrane"/>
    <property type="evidence" value="ECO:0007669"/>
    <property type="project" value="TreeGrafter"/>
</dbReference>
<dbReference type="AlphaFoldDB" id="A0A5E4R5W5"/>
<proteinExistence type="inferred from homology"/>
<dbReference type="PANTHER" id="PTHR13678:SF25">
    <property type="entry name" value="EG:115C2.5 PROTEIN"/>
    <property type="match status" value="1"/>
</dbReference>
<comment type="similarity">
    <text evidence="2">Belongs to the VPS37 family.</text>
</comment>
<dbReference type="GO" id="GO:0006623">
    <property type="term" value="P:protein targeting to vacuole"/>
    <property type="evidence" value="ECO:0007669"/>
    <property type="project" value="TreeGrafter"/>
</dbReference>
<keyword evidence="3" id="KW-0813">Transport</keyword>
<accession>A0A5E4R5W5</accession>
<evidence type="ECO:0000256" key="3">
    <source>
        <dbReference type="ARBA" id="ARBA00022448"/>
    </source>
</evidence>
<dbReference type="EMBL" id="FZQP02006883">
    <property type="protein sequence ID" value="VVD04710.1"/>
    <property type="molecule type" value="Genomic_DNA"/>
</dbReference>
<evidence type="ECO:0000256" key="5">
    <source>
        <dbReference type="ARBA" id="ARBA00022927"/>
    </source>
</evidence>